<evidence type="ECO:0000259" key="2">
    <source>
        <dbReference type="PROSITE" id="PS51740"/>
    </source>
</evidence>
<dbReference type="NCBIfam" id="TIGR01439">
    <property type="entry name" value="lp_hng_hel_AbrB"/>
    <property type="match status" value="1"/>
</dbReference>
<sequence>MAVATVSSKGQLVIPKKMRDELGIKPKQKVLLKIVNDHAVIEPLPDNPVEHFCGIFKKGTSLTKALLKQREEDKKHEKKVFCWTPTPFSHI</sequence>
<proteinExistence type="predicted"/>
<dbReference type="InterPro" id="IPR007159">
    <property type="entry name" value="SpoVT-AbrB_dom"/>
</dbReference>
<dbReference type="PROSITE" id="PS51740">
    <property type="entry name" value="SPOVT_ABRB"/>
    <property type="match status" value="1"/>
</dbReference>
<gene>
    <name evidence="3" type="ORF">SCARUB_00090</name>
</gene>
<accession>A0A1E3XGT8</accession>
<dbReference type="InterPro" id="IPR052975">
    <property type="entry name" value="Repressor-like_regulatory"/>
</dbReference>
<dbReference type="GO" id="GO:0003677">
    <property type="term" value="F:DNA binding"/>
    <property type="evidence" value="ECO:0007669"/>
    <property type="project" value="UniProtKB-UniRule"/>
</dbReference>
<reference evidence="3 4" key="1">
    <citation type="submission" date="2016-07" db="EMBL/GenBank/DDBJ databases">
        <title>Draft genome of Scalindua rubra, obtained from a brine-seawater interface in the Red Sea, sheds light on salt adaptation in anammox bacteria.</title>
        <authorList>
            <person name="Speth D.R."/>
            <person name="Lagkouvardos I."/>
            <person name="Wang Y."/>
            <person name="Qian P.-Y."/>
            <person name="Dutilh B.E."/>
            <person name="Jetten M.S."/>
        </authorList>
    </citation>
    <scope>NUCLEOTIDE SEQUENCE [LARGE SCALE GENOMIC DNA]</scope>
    <source>
        <strain evidence="3">BSI-1</strain>
    </source>
</reference>
<dbReference type="PANTHER" id="PTHR34860:SF6">
    <property type="entry name" value="REPRESSOR-LIKE PROTEIN SSO7C3"/>
    <property type="match status" value="1"/>
</dbReference>
<keyword evidence="1" id="KW-0238">DNA-binding</keyword>
<dbReference type="Gene3D" id="2.10.260.10">
    <property type="match status" value="1"/>
</dbReference>
<protein>
    <submittedName>
        <fullName evidence="3">SpoVT / AbrB like domain protein</fullName>
    </submittedName>
</protein>
<evidence type="ECO:0000313" key="4">
    <source>
        <dbReference type="Proteomes" id="UP000094056"/>
    </source>
</evidence>
<dbReference type="PANTHER" id="PTHR34860">
    <property type="entry name" value="REPRESSOR-LIKE PROTEIN SSO7C3"/>
    <property type="match status" value="1"/>
</dbReference>
<comment type="caution">
    <text evidence="3">The sequence shown here is derived from an EMBL/GenBank/DDBJ whole genome shotgun (WGS) entry which is preliminary data.</text>
</comment>
<name>A0A1E3XGT8_9BACT</name>
<dbReference type="SMART" id="SM00966">
    <property type="entry name" value="SpoVT_AbrB"/>
    <property type="match status" value="1"/>
</dbReference>
<dbReference type="AlphaFoldDB" id="A0A1E3XGT8"/>
<dbReference type="EMBL" id="MAYW01000001">
    <property type="protein sequence ID" value="ODS34830.1"/>
    <property type="molecule type" value="Genomic_DNA"/>
</dbReference>
<organism evidence="3 4">
    <name type="scientific">Candidatus Scalindua rubra</name>
    <dbReference type="NCBI Taxonomy" id="1872076"/>
    <lineage>
        <taxon>Bacteria</taxon>
        <taxon>Pseudomonadati</taxon>
        <taxon>Planctomycetota</taxon>
        <taxon>Candidatus Brocadiia</taxon>
        <taxon>Candidatus Brocadiales</taxon>
        <taxon>Candidatus Scalinduaceae</taxon>
        <taxon>Candidatus Scalindua</taxon>
    </lineage>
</organism>
<dbReference type="Proteomes" id="UP000094056">
    <property type="component" value="Unassembled WGS sequence"/>
</dbReference>
<evidence type="ECO:0000256" key="1">
    <source>
        <dbReference type="PROSITE-ProRule" id="PRU01076"/>
    </source>
</evidence>
<dbReference type="Pfam" id="PF04014">
    <property type="entry name" value="MazE_antitoxin"/>
    <property type="match status" value="1"/>
</dbReference>
<dbReference type="SUPFAM" id="SSF89447">
    <property type="entry name" value="AbrB/MazE/MraZ-like"/>
    <property type="match status" value="1"/>
</dbReference>
<dbReference type="InterPro" id="IPR037914">
    <property type="entry name" value="SpoVT-AbrB_sf"/>
</dbReference>
<evidence type="ECO:0000313" key="3">
    <source>
        <dbReference type="EMBL" id="ODS34830.1"/>
    </source>
</evidence>
<feature type="domain" description="SpoVT-AbrB" evidence="2">
    <location>
        <begin position="1"/>
        <end position="46"/>
    </location>
</feature>